<feature type="transmembrane region" description="Helical" evidence="1">
    <location>
        <begin position="9"/>
        <end position="30"/>
    </location>
</feature>
<organism evidence="2 3">
    <name type="scientific">Aliikangiella maris</name>
    <dbReference type="NCBI Taxonomy" id="3162458"/>
    <lineage>
        <taxon>Bacteria</taxon>
        <taxon>Pseudomonadati</taxon>
        <taxon>Pseudomonadota</taxon>
        <taxon>Gammaproteobacteria</taxon>
        <taxon>Oceanospirillales</taxon>
        <taxon>Pleioneaceae</taxon>
        <taxon>Aliikangiella</taxon>
    </lineage>
</organism>
<evidence type="ECO:0000313" key="3">
    <source>
        <dbReference type="Proteomes" id="UP001548189"/>
    </source>
</evidence>
<dbReference type="EMBL" id="JBEVCJ010000112">
    <property type="protein sequence ID" value="MET1257578.1"/>
    <property type="molecule type" value="Genomic_DNA"/>
</dbReference>
<comment type="caution">
    <text evidence="2">The sequence shown here is derived from an EMBL/GenBank/DDBJ whole genome shotgun (WGS) entry which is preliminary data.</text>
</comment>
<feature type="transmembrane region" description="Helical" evidence="1">
    <location>
        <begin position="36"/>
        <end position="55"/>
    </location>
</feature>
<reference evidence="2 3" key="1">
    <citation type="submission" date="2024-06" db="EMBL/GenBank/DDBJ databases">
        <authorList>
            <person name="Li F."/>
        </authorList>
    </citation>
    <scope>NUCLEOTIDE SEQUENCE [LARGE SCALE GENOMIC DNA]</scope>
    <source>
        <strain evidence="2 3">GXAS 311</strain>
    </source>
</reference>
<proteinExistence type="predicted"/>
<sequence length="147" mass="17145">MKIKAAKHLAFIHLFTHNLFFSVPIIYFFLHSSSLQNTLIIMLTINLFICTIYTLSSNWHIEITEDQTMIGGETLGVIKNGKKQFISEQSLDKKRSLKRNLYQRITGQFRVYDKNGKGFGFNSYYFTKKDFELIQEKFSTILGITID</sequence>
<evidence type="ECO:0000313" key="2">
    <source>
        <dbReference type="EMBL" id="MET1257578.1"/>
    </source>
</evidence>
<name>A0ABV2C065_9GAMM</name>
<dbReference type="Proteomes" id="UP001548189">
    <property type="component" value="Unassembled WGS sequence"/>
</dbReference>
<gene>
    <name evidence="2" type="ORF">ABVT43_20775</name>
</gene>
<keyword evidence="1" id="KW-0472">Membrane</keyword>
<keyword evidence="1" id="KW-0812">Transmembrane</keyword>
<keyword evidence="1" id="KW-1133">Transmembrane helix</keyword>
<keyword evidence="3" id="KW-1185">Reference proteome</keyword>
<dbReference type="RefSeq" id="WP_353898161.1">
    <property type="nucleotide sequence ID" value="NZ_JBEVCJ010000112.1"/>
</dbReference>
<accession>A0ABV2C065</accession>
<evidence type="ECO:0000256" key="1">
    <source>
        <dbReference type="SAM" id="Phobius"/>
    </source>
</evidence>
<protein>
    <submittedName>
        <fullName evidence="2">Uncharacterized protein</fullName>
    </submittedName>
</protein>